<dbReference type="SUPFAM" id="SSF50494">
    <property type="entry name" value="Trypsin-like serine proteases"/>
    <property type="match status" value="1"/>
</dbReference>
<protein>
    <recommendedName>
        <fullName evidence="4">Trypsin-like peptidase domain-containing protein</fullName>
    </recommendedName>
</protein>
<dbReference type="Pfam" id="PF13365">
    <property type="entry name" value="Trypsin_2"/>
    <property type="match status" value="1"/>
</dbReference>
<evidence type="ECO:0000256" key="1">
    <source>
        <dbReference type="SAM" id="SignalP"/>
    </source>
</evidence>
<evidence type="ECO:0000313" key="2">
    <source>
        <dbReference type="EMBL" id="SNV54782.1"/>
    </source>
</evidence>
<name>A0AAJ4XDU5_9SPHI</name>
<dbReference type="EMBL" id="LT906468">
    <property type="protein sequence ID" value="SNV54782.1"/>
    <property type="molecule type" value="Genomic_DNA"/>
</dbReference>
<sequence length="237" mass="26684">MKLFQTHPFWVFTLALALSCLQQEAKAQDQTDSIFMNDALFHKGLEEKVQAAFKSQQGKTVPQIQIEAKALKNEQSFSWKLVGNPSTEALRPRDLFQAKKTAVFLMGRMNQKDKNDYPYADLYASAFAISSDGICVTNYHVLAELIHTDKPTDTLQQSKDLSTYFIEGIDGEVYVMDELLAFSSSNDLAVFKVKTNGKKLPFISLGPVLLPGEPVYIISHPDHIYYYLRKASSTKTV</sequence>
<proteinExistence type="predicted"/>
<feature type="chain" id="PRO_5042528943" description="Trypsin-like peptidase domain-containing protein" evidence="1">
    <location>
        <begin position="28"/>
        <end position="237"/>
    </location>
</feature>
<keyword evidence="1" id="KW-0732">Signal</keyword>
<evidence type="ECO:0008006" key="4">
    <source>
        <dbReference type="Google" id="ProtNLM"/>
    </source>
</evidence>
<dbReference type="Gene3D" id="2.40.10.120">
    <property type="match status" value="1"/>
</dbReference>
<gene>
    <name evidence="2" type="ORF">SAMEA4412673_03128</name>
</gene>
<dbReference type="InterPro" id="IPR009003">
    <property type="entry name" value="Peptidase_S1_PA"/>
</dbReference>
<feature type="signal peptide" evidence="1">
    <location>
        <begin position="1"/>
        <end position="27"/>
    </location>
</feature>
<dbReference type="PROSITE" id="PS51257">
    <property type="entry name" value="PROKAR_LIPOPROTEIN"/>
    <property type="match status" value="1"/>
</dbReference>
<evidence type="ECO:0000313" key="3">
    <source>
        <dbReference type="Proteomes" id="UP000215355"/>
    </source>
</evidence>
<dbReference type="AlphaFoldDB" id="A0AAJ4XDU5"/>
<accession>A0AAJ4XDU5</accession>
<dbReference type="KEGG" id="smiz:4412673_03128"/>
<organism evidence="2 3">
    <name type="scientific">Sphingobacterium mizutaii</name>
    <dbReference type="NCBI Taxonomy" id="1010"/>
    <lineage>
        <taxon>Bacteria</taxon>
        <taxon>Pseudomonadati</taxon>
        <taxon>Bacteroidota</taxon>
        <taxon>Sphingobacteriia</taxon>
        <taxon>Sphingobacteriales</taxon>
        <taxon>Sphingobacteriaceae</taxon>
        <taxon>Sphingobacterium</taxon>
    </lineage>
</organism>
<dbReference type="RefSeq" id="WP_093098434.1">
    <property type="nucleotide sequence ID" value="NZ_FNGK01000002.1"/>
</dbReference>
<dbReference type="Proteomes" id="UP000215355">
    <property type="component" value="Chromosome 1"/>
</dbReference>
<reference evidence="2 3" key="1">
    <citation type="submission" date="2017-06" db="EMBL/GenBank/DDBJ databases">
        <authorList>
            <consortium name="Pathogen Informatics"/>
        </authorList>
    </citation>
    <scope>NUCLEOTIDE SEQUENCE [LARGE SCALE GENOMIC DNA]</scope>
    <source>
        <strain evidence="2 3">NCTC12149</strain>
    </source>
</reference>